<proteinExistence type="predicted"/>
<dbReference type="AlphaFoldDB" id="A0A366XWP5"/>
<name>A0A366XWP5_9BACI</name>
<gene>
    <name evidence="3" type="ORF">DS031_06020</name>
</gene>
<dbReference type="EMBL" id="QOCW01000004">
    <property type="protein sequence ID" value="RBW70572.1"/>
    <property type="molecule type" value="Genomic_DNA"/>
</dbReference>
<dbReference type="Proteomes" id="UP000253314">
    <property type="component" value="Unassembled WGS sequence"/>
</dbReference>
<dbReference type="InterPro" id="IPR029063">
    <property type="entry name" value="SAM-dependent_MTases_sf"/>
</dbReference>
<evidence type="ECO:0000256" key="2">
    <source>
        <dbReference type="ARBA" id="ARBA00022679"/>
    </source>
</evidence>
<organism evidence="3 4">
    <name type="scientific">Bacillus taeanensis</name>
    <dbReference type="NCBI Taxonomy" id="273032"/>
    <lineage>
        <taxon>Bacteria</taxon>
        <taxon>Bacillati</taxon>
        <taxon>Bacillota</taxon>
        <taxon>Bacilli</taxon>
        <taxon>Bacillales</taxon>
        <taxon>Bacillaceae</taxon>
        <taxon>Bacillus</taxon>
    </lineage>
</organism>
<dbReference type="OrthoDB" id="9794208at2"/>
<dbReference type="Pfam" id="PF02636">
    <property type="entry name" value="Methyltransf_28"/>
    <property type="match status" value="1"/>
</dbReference>
<keyword evidence="2 3" id="KW-0808">Transferase</keyword>
<keyword evidence="4" id="KW-1185">Reference proteome</keyword>
<evidence type="ECO:0000313" key="3">
    <source>
        <dbReference type="EMBL" id="RBW70572.1"/>
    </source>
</evidence>
<dbReference type="InterPro" id="IPR038375">
    <property type="entry name" value="NDUFAF7_sf"/>
</dbReference>
<evidence type="ECO:0000256" key="1">
    <source>
        <dbReference type="ARBA" id="ARBA00022603"/>
    </source>
</evidence>
<reference evidence="3 4" key="1">
    <citation type="submission" date="2018-07" db="EMBL/GenBank/DDBJ databases">
        <title>Lottiidibacillus patelloidae gen. nov., sp. nov., isolated from the intestinal tract of a marine limpet and the reclassification of B. taeanensis BH030017T, B. algicola KMM 3737T and B. hwajinpoensis SW-72T as genus Lottiidibacillus.</title>
        <authorList>
            <person name="Liu R."/>
            <person name="Huang Z."/>
        </authorList>
    </citation>
    <scope>NUCLEOTIDE SEQUENCE [LARGE SCALE GENOMIC DNA]</scope>
    <source>
        <strain evidence="3 4">BH030017</strain>
    </source>
</reference>
<comment type="caution">
    <text evidence="3">The sequence shown here is derived from an EMBL/GenBank/DDBJ whole genome shotgun (WGS) entry which is preliminary data.</text>
</comment>
<dbReference type="RefSeq" id="WP_113805024.1">
    <property type="nucleotide sequence ID" value="NZ_QOCW01000004.1"/>
</dbReference>
<evidence type="ECO:0000313" key="4">
    <source>
        <dbReference type="Proteomes" id="UP000253314"/>
    </source>
</evidence>
<dbReference type="Gene3D" id="3.40.50.12710">
    <property type="match status" value="1"/>
</dbReference>
<dbReference type="SUPFAM" id="SSF53335">
    <property type="entry name" value="S-adenosyl-L-methionine-dependent methyltransferases"/>
    <property type="match status" value="1"/>
</dbReference>
<keyword evidence="1 3" id="KW-0489">Methyltransferase</keyword>
<dbReference type="PANTHER" id="PTHR12049:SF7">
    <property type="entry name" value="PROTEIN ARGININE METHYLTRANSFERASE NDUFAF7, MITOCHONDRIAL"/>
    <property type="match status" value="1"/>
</dbReference>
<dbReference type="PANTHER" id="PTHR12049">
    <property type="entry name" value="PROTEIN ARGININE METHYLTRANSFERASE NDUFAF7, MITOCHONDRIAL"/>
    <property type="match status" value="1"/>
</dbReference>
<dbReference type="GO" id="GO:0035243">
    <property type="term" value="F:protein-arginine omega-N symmetric methyltransferase activity"/>
    <property type="evidence" value="ECO:0007669"/>
    <property type="project" value="TreeGrafter"/>
</dbReference>
<accession>A0A366XWP5</accession>
<sequence length="363" mass="42483">MIKEFLINKIKSSPNQCMDYAAFMETVLYDSQDGYYSKAQKKIGKQGDFYTSISVNPIFSRVVSRALIKMIIDENLPRVLCEIGAGEGKFAEVFLNEWERVCQDDFCYYAVEKSAYHQSLQYKHLGERVKYYNNVSELIKHHPSFEGIIFSNELFDAFPVHVVQQSKNQLYEVFVTVNDEGKLIERNQPCENQLILQWIEKYGFPLADKQRLEIPLQMTAYIKMLASWMKRGIIVTIDYGYTNEEWQHPARRNGSLRGYYRHQMIENPLLYLGEMDLTTHIYLDGLQKIGEDYGLIHIKTMSQTSFLLASGILEELEEHQDRNPFSETNRKNRAIRTLITQGDLSSYFHVIVQGKQIQHHNWK</sequence>
<protein>
    <submittedName>
        <fullName evidence="3">SAM-dependent methyltransferase</fullName>
    </submittedName>
</protein>
<dbReference type="InterPro" id="IPR003788">
    <property type="entry name" value="NDUFAF7"/>
</dbReference>
<dbReference type="GO" id="GO:0032259">
    <property type="term" value="P:methylation"/>
    <property type="evidence" value="ECO:0007669"/>
    <property type="project" value="UniProtKB-KW"/>
</dbReference>